<keyword evidence="1" id="KW-0472">Membrane</keyword>
<dbReference type="AlphaFoldDB" id="A0ABD3D2B4"/>
<feature type="transmembrane region" description="Helical" evidence="1">
    <location>
        <begin position="64"/>
        <end position="84"/>
    </location>
</feature>
<protein>
    <submittedName>
        <fullName evidence="2">Uncharacterized protein</fullName>
    </submittedName>
</protein>
<dbReference type="Proteomes" id="UP001632038">
    <property type="component" value="Unassembled WGS sequence"/>
</dbReference>
<evidence type="ECO:0000313" key="3">
    <source>
        <dbReference type="Proteomes" id="UP001632038"/>
    </source>
</evidence>
<keyword evidence="3" id="KW-1185">Reference proteome</keyword>
<keyword evidence="1" id="KW-1133">Transmembrane helix</keyword>
<proteinExistence type="predicted"/>
<organism evidence="2 3">
    <name type="scientific">Castilleja foliolosa</name>
    <dbReference type="NCBI Taxonomy" id="1961234"/>
    <lineage>
        <taxon>Eukaryota</taxon>
        <taxon>Viridiplantae</taxon>
        <taxon>Streptophyta</taxon>
        <taxon>Embryophyta</taxon>
        <taxon>Tracheophyta</taxon>
        <taxon>Spermatophyta</taxon>
        <taxon>Magnoliopsida</taxon>
        <taxon>eudicotyledons</taxon>
        <taxon>Gunneridae</taxon>
        <taxon>Pentapetalae</taxon>
        <taxon>asterids</taxon>
        <taxon>lamiids</taxon>
        <taxon>Lamiales</taxon>
        <taxon>Orobanchaceae</taxon>
        <taxon>Pedicularideae</taxon>
        <taxon>Castillejinae</taxon>
        <taxon>Castilleja</taxon>
    </lineage>
</organism>
<reference evidence="3" key="1">
    <citation type="journal article" date="2024" name="IScience">
        <title>Strigolactones Initiate the Formation of Haustorium-like Structures in Castilleja.</title>
        <authorList>
            <person name="Buerger M."/>
            <person name="Peterson D."/>
            <person name="Chory J."/>
        </authorList>
    </citation>
    <scope>NUCLEOTIDE SEQUENCE [LARGE SCALE GENOMIC DNA]</scope>
</reference>
<feature type="transmembrane region" description="Helical" evidence="1">
    <location>
        <begin position="104"/>
        <end position="124"/>
    </location>
</feature>
<gene>
    <name evidence="2" type="ORF">CASFOL_020685</name>
</gene>
<accession>A0ABD3D2B4</accession>
<evidence type="ECO:0000256" key="1">
    <source>
        <dbReference type="SAM" id="Phobius"/>
    </source>
</evidence>
<dbReference type="EMBL" id="JAVIJP010000027">
    <property type="protein sequence ID" value="KAL3636138.1"/>
    <property type="molecule type" value="Genomic_DNA"/>
</dbReference>
<keyword evidence="1" id="KW-0812">Transmembrane</keyword>
<evidence type="ECO:0000313" key="2">
    <source>
        <dbReference type="EMBL" id="KAL3636138.1"/>
    </source>
</evidence>
<name>A0ABD3D2B4_9LAMI</name>
<feature type="transmembrane region" description="Helical" evidence="1">
    <location>
        <begin position="29"/>
        <end position="52"/>
    </location>
</feature>
<sequence>MRSTDMESQVVIDQENDAAGMSFWKKMGYYVLSFLSHLAILMGEVMLISLLVQKHQIKSCEERITLIVVQIAIIFILYKLNQIAADYGGQRELSKRKRICVTGIRIFYALMIVTAIGCVTYMIGQIDFLHLIK</sequence>
<comment type="caution">
    <text evidence="2">The sequence shown here is derived from an EMBL/GenBank/DDBJ whole genome shotgun (WGS) entry which is preliminary data.</text>
</comment>